<dbReference type="CDD" id="cd02651">
    <property type="entry name" value="nuc_hydro_IU_UC_XIUA"/>
    <property type="match status" value="1"/>
</dbReference>
<evidence type="ECO:0000313" key="6">
    <source>
        <dbReference type="Proteomes" id="UP000669133"/>
    </source>
</evidence>
<dbReference type="RefSeq" id="XP_067550760.1">
    <property type="nucleotide sequence ID" value="XM_067695132.1"/>
</dbReference>
<dbReference type="GO" id="GO:0006152">
    <property type="term" value="P:purine nucleoside catabolic process"/>
    <property type="evidence" value="ECO:0007669"/>
    <property type="project" value="TreeGrafter"/>
</dbReference>
<keyword evidence="3" id="KW-0326">Glycosidase</keyword>
<dbReference type="GO" id="GO:0008477">
    <property type="term" value="F:purine nucleosidase activity"/>
    <property type="evidence" value="ECO:0007669"/>
    <property type="project" value="TreeGrafter"/>
</dbReference>
<dbReference type="GO" id="GO:0005829">
    <property type="term" value="C:cytosol"/>
    <property type="evidence" value="ECO:0007669"/>
    <property type="project" value="TreeGrafter"/>
</dbReference>
<dbReference type="EMBL" id="JAEOAQ010000001">
    <property type="protein sequence ID" value="KAG5421644.1"/>
    <property type="molecule type" value="Genomic_DNA"/>
</dbReference>
<dbReference type="Gene3D" id="3.90.245.10">
    <property type="entry name" value="Ribonucleoside hydrolase-like"/>
    <property type="match status" value="1"/>
</dbReference>
<dbReference type="OrthoDB" id="432381at2759"/>
<comment type="similarity">
    <text evidence="1">Belongs to the IUNH family.</text>
</comment>
<evidence type="ECO:0000256" key="1">
    <source>
        <dbReference type="ARBA" id="ARBA00009176"/>
    </source>
</evidence>
<evidence type="ECO:0000259" key="4">
    <source>
        <dbReference type="Pfam" id="PF01156"/>
    </source>
</evidence>
<sequence length="335" mass="37272">MTKQQIPIWLDCDPGNDDAFAILLSIFNPRFKLLGISTVHGNAPLGMTTHNTLAMLDLLNIFNVKVYKGEERPLVNVPRYALNVHGVTGIGGVELPQTSINKCVSSVSYVDAMKDAIEAHAHEICLVATGTMTNVAILIKKYPDVIDKIKYISVMGGSFGMGNATPYAEFNFHTDPHAAKIVVDKFQDKMILSPLNLTHKIMASSTVRKQIYDEDDEARNSPLRKAFYDILMFYSKAYAKLDGMASGPPLHDPVAVYSLFPFVDRDCAQYGYQYLRRKMDVVIGGPREGESIIVNKSLPFDESENEGVYIGENLDAAKFWRCMLDALHVAELNLK</sequence>
<dbReference type="PANTHER" id="PTHR12304">
    <property type="entry name" value="INOSINE-URIDINE PREFERRING NUCLEOSIDE HYDROLASE"/>
    <property type="match status" value="1"/>
</dbReference>
<dbReference type="Pfam" id="PF01156">
    <property type="entry name" value="IU_nuc_hydro"/>
    <property type="match status" value="1"/>
</dbReference>
<dbReference type="Proteomes" id="UP000669133">
    <property type="component" value="Unassembled WGS sequence"/>
</dbReference>
<dbReference type="GeneID" id="93649365"/>
<keyword evidence="6" id="KW-1185">Reference proteome</keyword>
<keyword evidence="2" id="KW-0378">Hydrolase</keyword>
<evidence type="ECO:0000313" key="5">
    <source>
        <dbReference type="EMBL" id="KAG5421644.1"/>
    </source>
</evidence>
<proteinExistence type="inferred from homology"/>
<dbReference type="SUPFAM" id="SSF53590">
    <property type="entry name" value="Nucleoside hydrolase"/>
    <property type="match status" value="1"/>
</dbReference>
<protein>
    <submittedName>
        <fullName evidence="5">URH1</fullName>
    </submittedName>
</protein>
<feature type="domain" description="Inosine/uridine-preferring nucleoside hydrolase" evidence="4">
    <location>
        <begin position="8"/>
        <end position="321"/>
    </location>
</feature>
<organism evidence="5 6">
    <name type="scientific">Candida metapsilosis</name>
    <dbReference type="NCBI Taxonomy" id="273372"/>
    <lineage>
        <taxon>Eukaryota</taxon>
        <taxon>Fungi</taxon>
        <taxon>Dikarya</taxon>
        <taxon>Ascomycota</taxon>
        <taxon>Saccharomycotina</taxon>
        <taxon>Pichiomycetes</taxon>
        <taxon>Debaryomycetaceae</taxon>
        <taxon>Candida/Lodderomyces clade</taxon>
        <taxon>Candida</taxon>
    </lineage>
</organism>
<dbReference type="PANTHER" id="PTHR12304:SF4">
    <property type="entry name" value="URIDINE NUCLEOSIDASE"/>
    <property type="match status" value="1"/>
</dbReference>
<dbReference type="InterPro" id="IPR036452">
    <property type="entry name" value="Ribo_hydro-like"/>
</dbReference>
<comment type="caution">
    <text evidence="5">The sequence shown here is derived from an EMBL/GenBank/DDBJ whole genome shotgun (WGS) entry which is preliminary data.</text>
</comment>
<dbReference type="InterPro" id="IPR023186">
    <property type="entry name" value="IUNH"/>
</dbReference>
<dbReference type="AlphaFoldDB" id="A0A8H7ZJ49"/>
<accession>A0A8H7ZJ49</accession>
<evidence type="ECO:0000256" key="3">
    <source>
        <dbReference type="ARBA" id="ARBA00023295"/>
    </source>
</evidence>
<evidence type="ECO:0000256" key="2">
    <source>
        <dbReference type="ARBA" id="ARBA00022801"/>
    </source>
</evidence>
<reference evidence="5 6" key="1">
    <citation type="submission" date="2020-12" db="EMBL/GenBank/DDBJ databases">
        <title>Effect of drift, selection, and recombination on the evolution of hybrid genomes in Candida yeast pathogens.</title>
        <authorList>
            <person name="Mixao V."/>
            <person name="Ksiezopolska E."/>
            <person name="Saus E."/>
            <person name="Boekhout T."/>
            <person name="Gacser A."/>
            <person name="Gabaldon T."/>
        </authorList>
    </citation>
    <scope>NUCLEOTIDE SEQUENCE [LARGE SCALE GENOMIC DNA]</scope>
    <source>
        <strain evidence="5 6">BP57</strain>
    </source>
</reference>
<dbReference type="InterPro" id="IPR001910">
    <property type="entry name" value="Inosine/uridine_hydrolase_dom"/>
</dbReference>
<name>A0A8H7ZJ49_9ASCO</name>
<gene>
    <name evidence="5" type="ORF">I9W82_000736</name>
</gene>